<sequence>MDPGKPRKPGRPPPRLRTKTGCFKCRERRKKCDERRPVCSACKRLDIDCVYRKSLTPSSASPQVHRSSPTPPTPPSSPSSDSVVTTRSAVTEIAIASPRFTSLWSRPEGISTERDWNIFHYCSTKFYQLLTTPEATAEFRNVSAVLSAGFDVPWVMHAALAPAALHASHAALIPKADAMAYTQSALQGLRQAVQNTKSQAASNESFLVASLFLGVFEDFYSSPSSQSLTHYGAIGRVLEEQAADIPRFEIDQLSIFHRTLLDSVLYHFSTRLIFEQDIDVICRSFPSQTVAKYIEALDADRKEGRQHASILPVLGKTPPALFLQIYQITWLSRQLPFHHGHNYTLALQCLTEVDHLQETCAIFDTKDTFGSQPNHSTRTSDSAVAAKLYFLATRIFIMKVLDPEGVCSGSSQIQALLAEGLELLTVYDGSAPCGQFICWPILILGCAACPVTTSETQNSLSYTPEEALRSEMRSLIQTQLLQIWKVSYSGHVRRIAGALERIWKLPRSLAKHPEELLATNHEAQFDGLNTLISKNGVGHP</sequence>
<dbReference type="Gene3D" id="4.10.240.10">
    <property type="entry name" value="Zn(2)-C6 fungal-type DNA-binding domain"/>
    <property type="match status" value="1"/>
</dbReference>
<evidence type="ECO:0000256" key="5">
    <source>
        <dbReference type="ARBA" id="ARBA00023242"/>
    </source>
</evidence>
<proteinExistence type="predicted"/>
<dbReference type="GO" id="GO:0008270">
    <property type="term" value="F:zinc ion binding"/>
    <property type="evidence" value="ECO:0007669"/>
    <property type="project" value="InterPro"/>
</dbReference>
<keyword evidence="3" id="KW-0238">DNA-binding</keyword>
<keyword evidence="2" id="KW-0805">Transcription regulation</keyword>
<keyword evidence="4" id="KW-0804">Transcription</keyword>
<evidence type="ECO:0000256" key="2">
    <source>
        <dbReference type="ARBA" id="ARBA00023015"/>
    </source>
</evidence>
<gene>
    <name evidence="8" type="ORF">A1O1_03154</name>
</gene>
<comment type="caution">
    <text evidence="8">The sequence shown here is derived from an EMBL/GenBank/DDBJ whole genome shotgun (WGS) entry which is preliminary data.</text>
</comment>
<evidence type="ECO:0000313" key="9">
    <source>
        <dbReference type="Proteomes" id="UP000019484"/>
    </source>
</evidence>
<dbReference type="CDD" id="cd00067">
    <property type="entry name" value="GAL4"/>
    <property type="match status" value="1"/>
</dbReference>
<feature type="compositionally biased region" description="Basic residues" evidence="6">
    <location>
        <begin position="1"/>
        <end position="18"/>
    </location>
</feature>
<dbReference type="Pfam" id="PF00172">
    <property type="entry name" value="Zn_clus"/>
    <property type="match status" value="1"/>
</dbReference>
<dbReference type="SUPFAM" id="SSF57701">
    <property type="entry name" value="Zn2/Cys6 DNA-binding domain"/>
    <property type="match status" value="1"/>
</dbReference>
<evidence type="ECO:0000256" key="6">
    <source>
        <dbReference type="SAM" id="MobiDB-lite"/>
    </source>
</evidence>
<evidence type="ECO:0000259" key="7">
    <source>
        <dbReference type="PROSITE" id="PS50048"/>
    </source>
</evidence>
<evidence type="ECO:0000256" key="3">
    <source>
        <dbReference type="ARBA" id="ARBA00023125"/>
    </source>
</evidence>
<protein>
    <recommendedName>
        <fullName evidence="7">Zn(2)-C6 fungal-type domain-containing protein</fullName>
    </recommendedName>
</protein>
<feature type="region of interest" description="Disordered" evidence="6">
    <location>
        <begin position="57"/>
        <end position="85"/>
    </location>
</feature>
<dbReference type="SMART" id="SM00066">
    <property type="entry name" value="GAL4"/>
    <property type="match status" value="1"/>
</dbReference>
<comment type="subcellular location">
    <subcellularLocation>
        <location evidence="1">Nucleus</location>
    </subcellularLocation>
</comment>
<dbReference type="InterPro" id="IPR001138">
    <property type="entry name" value="Zn2Cys6_DnaBD"/>
</dbReference>
<evidence type="ECO:0000313" key="8">
    <source>
        <dbReference type="EMBL" id="EXJ94756.1"/>
    </source>
</evidence>
<dbReference type="InterPro" id="IPR021858">
    <property type="entry name" value="Fun_TF"/>
</dbReference>
<dbReference type="Proteomes" id="UP000019484">
    <property type="component" value="Unassembled WGS sequence"/>
</dbReference>
<dbReference type="GeneID" id="19158049"/>
<dbReference type="OrthoDB" id="4937900at2759"/>
<dbReference type="PROSITE" id="PS00463">
    <property type="entry name" value="ZN2_CY6_FUNGAL_1"/>
    <property type="match status" value="1"/>
</dbReference>
<reference evidence="8 9" key="1">
    <citation type="submission" date="2013-03" db="EMBL/GenBank/DDBJ databases">
        <title>The Genome Sequence of Capronia coronata CBS 617.96.</title>
        <authorList>
            <consortium name="The Broad Institute Genomics Platform"/>
            <person name="Cuomo C."/>
            <person name="de Hoog S."/>
            <person name="Gorbushina A."/>
            <person name="Walker B."/>
            <person name="Young S.K."/>
            <person name="Zeng Q."/>
            <person name="Gargeya S."/>
            <person name="Fitzgerald M."/>
            <person name="Haas B."/>
            <person name="Abouelleil A."/>
            <person name="Allen A.W."/>
            <person name="Alvarado L."/>
            <person name="Arachchi H.M."/>
            <person name="Berlin A.M."/>
            <person name="Chapman S.B."/>
            <person name="Gainer-Dewar J."/>
            <person name="Goldberg J."/>
            <person name="Griggs A."/>
            <person name="Gujja S."/>
            <person name="Hansen M."/>
            <person name="Howarth C."/>
            <person name="Imamovic A."/>
            <person name="Ireland A."/>
            <person name="Larimer J."/>
            <person name="McCowan C."/>
            <person name="Murphy C."/>
            <person name="Pearson M."/>
            <person name="Poon T.W."/>
            <person name="Priest M."/>
            <person name="Roberts A."/>
            <person name="Saif S."/>
            <person name="Shea T."/>
            <person name="Sisk P."/>
            <person name="Sykes S."/>
            <person name="Wortman J."/>
            <person name="Nusbaum C."/>
            <person name="Birren B."/>
        </authorList>
    </citation>
    <scope>NUCLEOTIDE SEQUENCE [LARGE SCALE GENOMIC DNA]</scope>
    <source>
        <strain evidence="8 9">CBS 617.96</strain>
    </source>
</reference>
<dbReference type="STRING" id="1182541.W9YZM8"/>
<dbReference type="PROSITE" id="PS50048">
    <property type="entry name" value="ZN2_CY6_FUNGAL_2"/>
    <property type="match status" value="1"/>
</dbReference>
<dbReference type="InterPro" id="IPR036864">
    <property type="entry name" value="Zn2-C6_fun-type_DNA-bd_sf"/>
</dbReference>
<dbReference type="PANTHER" id="PTHR37534:SF46">
    <property type="entry name" value="ZN(II)2CYS6 TRANSCRIPTION FACTOR (EUROFUNG)"/>
    <property type="match status" value="1"/>
</dbReference>
<dbReference type="HOGENOM" id="CLU_023417_0_0_1"/>
<dbReference type="RefSeq" id="XP_007722250.1">
    <property type="nucleotide sequence ID" value="XM_007724060.1"/>
</dbReference>
<dbReference type="PANTHER" id="PTHR37534">
    <property type="entry name" value="TRANSCRIPTIONAL ACTIVATOR PROTEIN UGA3"/>
    <property type="match status" value="1"/>
</dbReference>
<dbReference type="eggNOG" id="ENOG502QWIS">
    <property type="taxonomic scope" value="Eukaryota"/>
</dbReference>
<keyword evidence="5" id="KW-0539">Nucleus</keyword>
<name>W9YZM8_9EURO</name>
<feature type="domain" description="Zn(2)-C6 fungal-type" evidence="7">
    <location>
        <begin position="21"/>
        <end position="51"/>
    </location>
</feature>
<dbReference type="Pfam" id="PF11951">
    <property type="entry name" value="Fungal_trans_2"/>
    <property type="match status" value="1"/>
</dbReference>
<dbReference type="GO" id="GO:0005634">
    <property type="term" value="C:nucleus"/>
    <property type="evidence" value="ECO:0007669"/>
    <property type="project" value="UniProtKB-SubCell"/>
</dbReference>
<keyword evidence="9" id="KW-1185">Reference proteome</keyword>
<organism evidence="8 9">
    <name type="scientific">Capronia coronata CBS 617.96</name>
    <dbReference type="NCBI Taxonomy" id="1182541"/>
    <lineage>
        <taxon>Eukaryota</taxon>
        <taxon>Fungi</taxon>
        <taxon>Dikarya</taxon>
        <taxon>Ascomycota</taxon>
        <taxon>Pezizomycotina</taxon>
        <taxon>Eurotiomycetes</taxon>
        <taxon>Chaetothyriomycetidae</taxon>
        <taxon>Chaetothyriales</taxon>
        <taxon>Herpotrichiellaceae</taxon>
        <taxon>Capronia</taxon>
    </lineage>
</organism>
<dbReference type="GO" id="GO:0000981">
    <property type="term" value="F:DNA-binding transcription factor activity, RNA polymerase II-specific"/>
    <property type="evidence" value="ECO:0007669"/>
    <property type="project" value="InterPro"/>
</dbReference>
<evidence type="ECO:0000256" key="1">
    <source>
        <dbReference type="ARBA" id="ARBA00004123"/>
    </source>
</evidence>
<accession>W9YZM8</accession>
<evidence type="ECO:0000256" key="4">
    <source>
        <dbReference type="ARBA" id="ARBA00023163"/>
    </source>
</evidence>
<dbReference type="EMBL" id="AMWN01000002">
    <property type="protein sequence ID" value="EXJ94756.1"/>
    <property type="molecule type" value="Genomic_DNA"/>
</dbReference>
<feature type="region of interest" description="Disordered" evidence="6">
    <location>
        <begin position="1"/>
        <end position="20"/>
    </location>
</feature>
<dbReference type="GO" id="GO:0003677">
    <property type="term" value="F:DNA binding"/>
    <property type="evidence" value="ECO:0007669"/>
    <property type="project" value="UniProtKB-KW"/>
</dbReference>
<dbReference type="AlphaFoldDB" id="W9YZM8"/>